<comment type="catalytic activity">
    <reaction evidence="6">
        <text>N(2)-formyl-N(1)-(5-phospho-beta-D-ribosyl)glycinamide + L-glutamine + ATP + H2O = 2-formamido-N(1)-(5-O-phospho-beta-D-ribosyl)acetamidine + L-glutamate + ADP + phosphate + H(+)</text>
        <dbReference type="Rhea" id="RHEA:17129"/>
        <dbReference type="ChEBI" id="CHEBI:15377"/>
        <dbReference type="ChEBI" id="CHEBI:15378"/>
        <dbReference type="ChEBI" id="CHEBI:29985"/>
        <dbReference type="ChEBI" id="CHEBI:30616"/>
        <dbReference type="ChEBI" id="CHEBI:43474"/>
        <dbReference type="ChEBI" id="CHEBI:58359"/>
        <dbReference type="ChEBI" id="CHEBI:147286"/>
        <dbReference type="ChEBI" id="CHEBI:147287"/>
        <dbReference type="ChEBI" id="CHEBI:456216"/>
        <dbReference type="EC" id="6.3.5.3"/>
    </reaction>
</comment>
<dbReference type="NCBIfam" id="TIGR00302">
    <property type="entry name" value="phosphoribosylformylglycinamidine synthase subunit PurS"/>
    <property type="match status" value="1"/>
</dbReference>
<evidence type="ECO:0000256" key="1">
    <source>
        <dbReference type="ARBA" id="ARBA00022490"/>
    </source>
</evidence>
<dbReference type="AlphaFoldDB" id="A0A9Q8ZTG2"/>
<dbReference type="Proteomes" id="UP001055911">
    <property type="component" value="Chromosome"/>
</dbReference>
<keyword evidence="5 6" id="KW-0067">ATP-binding</keyword>
<dbReference type="SUPFAM" id="SSF82697">
    <property type="entry name" value="PurS-like"/>
    <property type="match status" value="1"/>
</dbReference>
<dbReference type="NCBIfam" id="NF004630">
    <property type="entry name" value="PRK05974.1"/>
    <property type="match status" value="1"/>
</dbReference>
<dbReference type="GO" id="GO:0004642">
    <property type="term" value="F:phosphoribosylformylglycinamidine synthase activity"/>
    <property type="evidence" value="ECO:0007669"/>
    <property type="project" value="UniProtKB-UniRule"/>
</dbReference>
<gene>
    <name evidence="6 7" type="primary">purS</name>
    <name evidence="7" type="ORF">M3M40_00395</name>
</gene>
<dbReference type="GO" id="GO:0006189">
    <property type="term" value="P:'de novo' IMP biosynthetic process"/>
    <property type="evidence" value="ECO:0007669"/>
    <property type="project" value="UniProtKB-UniRule"/>
</dbReference>
<protein>
    <recommendedName>
        <fullName evidence="6">Phosphoribosylformylglycinamidine synthase subunit PurS</fullName>
        <shortName evidence="6">FGAM synthase</shortName>
        <ecNumber evidence="6">6.3.5.3</ecNumber>
    </recommendedName>
    <alternativeName>
        <fullName evidence="6">Formylglycinamide ribonucleotide amidotransferase subunit III</fullName>
        <shortName evidence="6">FGAR amidotransferase III</shortName>
        <shortName evidence="6">FGAR-AT III</shortName>
    </alternativeName>
    <alternativeName>
        <fullName evidence="6">Phosphoribosylformylglycinamidine synthase subunit III</fullName>
    </alternativeName>
</protein>
<comment type="function">
    <text evidence="6">Part of the phosphoribosylformylglycinamidine synthase complex involved in the purines biosynthetic pathway. Catalyzes the ATP-dependent conversion of formylglycinamide ribonucleotide (FGAR) and glutamine to yield formylglycinamidine ribonucleotide (FGAM) and glutamate. The FGAM synthase complex is composed of three subunits. PurQ produces an ammonia molecule by converting glutamine to glutamate. PurL transfers the ammonia molecule to FGAR to form FGAM in an ATP-dependent manner. PurS interacts with PurQ and PurL and is thought to assist in the transfer of the ammonia molecule from PurQ to PurL.</text>
</comment>
<keyword evidence="3 6" id="KW-0547">Nucleotide-binding</keyword>
<dbReference type="EMBL" id="CP097119">
    <property type="protein sequence ID" value="USS89309.1"/>
    <property type="molecule type" value="Genomic_DNA"/>
</dbReference>
<evidence type="ECO:0000256" key="4">
    <source>
        <dbReference type="ARBA" id="ARBA00022755"/>
    </source>
</evidence>
<reference evidence="7" key="1">
    <citation type="submission" date="2022-05" db="EMBL/GenBank/DDBJ databases">
        <authorList>
            <person name="Oliphant S.A."/>
            <person name="Watson-Haigh N.S."/>
            <person name="Sumby K.M."/>
            <person name="Gardner J.M."/>
            <person name="Jiranek V."/>
        </authorList>
    </citation>
    <scope>NUCLEOTIDE SEQUENCE</scope>
    <source>
        <strain evidence="7">KI4_B1</strain>
    </source>
</reference>
<organism evidence="7 8">
    <name type="scientific">Fructilactobacillus cliffordii</name>
    <dbReference type="NCBI Taxonomy" id="2940299"/>
    <lineage>
        <taxon>Bacteria</taxon>
        <taxon>Bacillati</taxon>
        <taxon>Bacillota</taxon>
        <taxon>Bacilli</taxon>
        <taxon>Lactobacillales</taxon>
        <taxon>Lactobacillaceae</taxon>
        <taxon>Fructilactobacillus</taxon>
    </lineage>
</organism>
<evidence type="ECO:0000256" key="2">
    <source>
        <dbReference type="ARBA" id="ARBA00022598"/>
    </source>
</evidence>
<dbReference type="HAMAP" id="MF_01926">
    <property type="entry name" value="PurS"/>
    <property type="match status" value="1"/>
</dbReference>
<dbReference type="RefSeq" id="WP_252766856.1">
    <property type="nucleotide sequence ID" value="NZ_CP097119.1"/>
</dbReference>
<dbReference type="InterPro" id="IPR036604">
    <property type="entry name" value="PurS-like_sf"/>
</dbReference>
<dbReference type="EC" id="6.3.5.3" evidence="6"/>
<comment type="similarity">
    <text evidence="6">Belongs to the PurS family.</text>
</comment>
<dbReference type="Gene3D" id="3.30.1280.10">
    <property type="entry name" value="Phosphoribosylformylglycinamidine synthase subunit PurS"/>
    <property type="match status" value="1"/>
</dbReference>
<keyword evidence="8" id="KW-1185">Reference proteome</keyword>
<accession>A0A9Q8ZTG2</accession>
<evidence type="ECO:0000256" key="3">
    <source>
        <dbReference type="ARBA" id="ARBA00022741"/>
    </source>
</evidence>
<evidence type="ECO:0000313" key="7">
    <source>
        <dbReference type="EMBL" id="USS89309.1"/>
    </source>
</evidence>
<sequence length="84" mass="9432">MYLGKVYVSYKPSVLDPQGTVIQNKLGQLGFADVDSVKQGKYFEIKLKADTKQDAATQLEELTQALLINPNTETYRYDLEEVSA</sequence>
<comment type="pathway">
    <text evidence="6">Purine metabolism; IMP biosynthesis via de novo pathway; 5-amino-1-(5-phospho-D-ribosyl)imidazole from N(2)-formyl-N(1)-(5-phospho-D-ribosyl)glycinamide: step 1/2.</text>
</comment>
<dbReference type="PANTHER" id="PTHR34696">
    <property type="entry name" value="PHOSPHORIBOSYLFORMYLGLYCINAMIDINE SYNTHASE SUBUNIT PURS"/>
    <property type="match status" value="1"/>
</dbReference>
<evidence type="ECO:0000313" key="8">
    <source>
        <dbReference type="Proteomes" id="UP001055911"/>
    </source>
</evidence>
<evidence type="ECO:0000256" key="6">
    <source>
        <dbReference type="HAMAP-Rule" id="MF_01926"/>
    </source>
</evidence>
<name>A0A9Q8ZTG2_9LACO</name>
<proteinExistence type="inferred from homology"/>
<dbReference type="Pfam" id="PF02700">
    <property type="entry name" value="PurS"/>
    <property type="match status" value="1"/>
</dbReference>
<comment type="subcellular location">
    <subcellularLocation>
        <location evidence="6">Cytoplasm</location>
    </subcellularLocation>
</comment>
<dbReference type="InterPro" id="IPR003850">
    <property type="entry name" value="PurS"/>
</dbReference>
<keyword evidence="4 6" id="KW-0658">Purine biosynthesis</keyword>
<evidence type="ECO:0000256" key="5">
    <source>
        <dbReference type="ARBA" id="ARBA00022840"/>
    </source>
</evidence>
<dbReference type="GO" id="GO:0005524">
    <property type="term" value="F:ATP binding"/>
    <property type="evidence" value="ECO:0007669"/>
    <property type="project" value="UniProtKB-UniRule"/>
</dbReference>
<keyword evidence="2 6" id="KW-0436">Ligase</keyword>
<dbReference type="PANTHER" id="PTHR34696:SF1">
    <property type="entry name" value="PHOSPHORIBOSYLFORMYLGLYCINAMIDINE SYNTHASE SUBUNIT PURS"/>
    <property type="match status" value="1"/>
</dbReference>
<keyword evidence="1 6" id="KW-0963">Cytoplasm</keyword>
<dbReference type="GO" id="GO:0005737">
    <property type="term" value="C:cytoplasm"/>
    <property type="evidence" value="ECO:0007669"/>
    <property type="project" value="UniProtKB-SubCell"/>
</dbReference>
<comment type="subunit">
    <text evidence="6">Part of the FGAM synthase complex composed of 1 PurL, 1 PurQ and 2 PurS subunits.</text>
</comment>